<reference evidence="2" key="1">
    <citation type="journal article" date="2022" name="Front. Microbiol.">
        <title>New perspectives on an old grouping: The genomic and phenotypic variability of Oxalobacter formigenes and the implications for calcium oxalate stone prevention.</title>
        <authorList>
            <person name="Chmiel J.A."/>
            <person name="Carr C."/>
            <person name="Stuivenberg G.A."/>
            <person name="Venema R."/>
            <person name="Chanyi R.M."/>
            <person name="Al K.F."/>
            <person name="Giguere D."/>
            <person name="Say H."/>
            <person name="Akouris P.P."/>
            <person name="Dominguez Romero S.A."/>
            <person name="Kwong A."/>
            <person name="Tai V."/>
            <person name="Koval S.F."/>
            <person name="Razvi H."/>
            <person name="Bjazevic J."/>
            <person name="Burton J.P."/>
        </authorList>
    </citation>
    <scope>NUCLEOTIDE SEQUENCE</scope>
    <source>
        <strain evidence="2">WoOx3</strain>
    </source>
</reference>
<dbReference type="EMBL" id="CP098242">
    <property type="protein sequence ID" value="WAW10067.1"/>
    <property type="molecule type" value="Genomic_DNA"/>
</dbReference>
<dbReference type="InterPro" id="IPR036388">
    <property type="entry name" value="WH-like_DNA-bd_sf"/>
</dbReference>
<dbReference type="Gene3D" id="1.10.10.10">
    <property type="entry name" value="Winged helix-like DNA-binding domain superfamily/Winged helix DNA-binding domain"/>
    <property type="match status" value="1"/>
</dbReference>
<evidence type="ECO:0000313" key="3">
    <source>
        <dbReference type="Proteomes" id="UP001156215"/>
    </source>
</evidence>
<dbReference type="InterPro" id="IPR030489">
    <property type="entry name" value="TR_Rrf2-type_CS"/>
</dbReference>
<dbReference type="AlphaFoldDB" id="A0A9E9LWP0"/>
<keyword evidence="1" id="KW-0238">DNA-binding</keyword>
<proteinExistence type="predicted"/>
<dbReference type="SUPFAM" id="SSF46785">
    <property type="entry name" value="Winged helix' DNA-binding domain"/>
    <property type="match status" value="1"/>
</dbReference>
<organism evidence="2 3">
    <name type="scientific">Oxalobacter vibrioformis</name>
    <dbReference type="NCBI Taxonomy" id="933080"/>
    <lineage>
        <taxon>Bacteria</taxon>
        <taxon>Pseudomonadati</taxon>
        <taxon>Pseudomonadota</taxon>
        <taxon>Betaproteobacteria</taxon>
        <taxon>Burkholderiales</taxon>
        <taxon>Oxalobacteraceae</taxon>
        <taxon>Oxalobacter</taxon>
    </lineage>
</organism>
<accession>A0A9E9LWP0</accession>
<evidence type="ECO:0000313" key="2">
    <source>
        <dbReference type="EMBL" id="WAW10067.1"/>
    </source>
</evidence>
<gene>
    <name evidence="2" type="ORF">NB640_12765</name>
</gene>
<keyword evidence="3" id="KW-1185">Reference proteome</keyword>
<protein>
    <submittedName>
        <fullName evidence="2">Rrf2 family transcriptional regulator</fullName>
    </submittedName>
</protein>
<dbReference type="GO" id="GO:0005829">
    <property type="term" value="C:cytosol"/>
    <property type="evidence" value="ECO:0007669"/>
    <property type="project" value="TreeGrafter"/>
</dbReference>
<dbReference type="GO" id="GO:0003677">
    <property type="term" value="F:DNA binding"/>
    <property type="evidence" value="ECO:0007669"/>
    <property type="project" value="UniProtKB-KW"/>
</dbReference>
<dbReference type="PROSITE" id="PS01332">
    <property type="entry name" value="HTH_RRF2_1"/>
    <property type="match status" value="1"/>
</dbReference>
<sequence>MKFSTRTRYALRLMLDLVSVPAGEFVALKDIAKKQDISVKYLEQIVIFLTRAGLLVSSRGPQGGYRLAKKPSEYTPGDVIRAIEGNLAPIACLEQQPNTCPRAAHCTTLRFWEGLHQATSAYFDSMTLEDLGSSENPADLCMR</sequence>
<dbReference type="InterPro" id="IPR000944">
    <property type="entry name" value="Tscrpt_reg_Rrf2"/>
</dbReference>
<dbReference type="PANTHER" id="PTHR33221">
    <property type="entry name" value="WINGED HELIX-TURN-HELIX TRANSCRIPTIONAL REGULATOR, RRF2 FAMILY"/>
    <property type="match status" value="1"/>
</dbReference>
<dbReference type="PROSITE" id="PS51197">
    <property type="entry name" value="HTH_RRF2_2"/>
    <property type="match status" value="1"/>
</dbReference>
<dbReference type="InterPro" id="IPR036390">
    <property type="entry name" value="WH_DNA-bd_sf"/>
</dbReference>
<dbReference type="Proteomes" id="UP001156215">
    <property type="component" value="Chromosome"/>
</dbReference>
<dbReference type="GO" id="GO:0003700">
    <property type="term" value="F:DNA-binding transcription factor activity"/>
    <property type="evidence" value="ECO:0007669"/>
    <property type="project" value="TreeGrafter"/>
</dbReference>
<dbReference type="KEGG" id="ovb:NB640_12765"/>
<dbReference type="Pfam" id="PF02082">
    <property type="entry name" value="Rrf2"/>
    <property type="match status" value="1"/>
</dbReference>
<name>A0A9E9LWP0_9BURK</name>
<dbReference type="RefSeq" id="WP_269309070.1">
    <property type="nucleotide sequence ID" value="NZ_CP098242.1"/>
</dbReference>
<dbReference type="NCBIfam" id="TIGR00738">
    <property type="entry name" value="rrf2_super"/>
    <property type="match status" value="1"/>
</dbReference>
<dbReference type="PANTHER" id="PTHR33221:SF5">
    <property type="entry name" value="HTH-TYPE TRANSCRIPTIONAL REGULATOR ISCR"/>
    <property type="match status" value="1"/>
</dbReference>
<evidence type="ECO:0000256" key="1">
    <source>
        <dbReference type="ARBA" id="ARBA00023125"/>
    </source>
</evidence>